<name>A0A3L6RN53_PANMI</name>
<dbReference type="EMBL" id="PQIB02000008">
    <property type="protein sequence ID" value="RLN05321.1"/>
    <property type="molecule type" value="Genomic_DNA"/>
</dbReference>
<proteinExistence type="predicted"/>
<evidence type="ECO:0000313" key="2">
    <source>
        <dbReference type="EMBL" id="RLN05321.1"/>
    </source>
</evidence>
<feature type="domain" description="DUF1618" evidence="1">
    <location>
        <begin position="112"/>
        <end position="269"/>
    </location>
</feature>
<protein>
    <recommendedName>
        <fullName evidence="1">DUF1618 domain-containing protein</fullName>
    </recommendedName>
</protein>
<dbReference type="AlphaFoldDB" id="A0A3L6RN53"/>
<dbReference type="OrthoDB" id="604159at2759"/>
<keyword evidence="3" id="KW-1185">Reference proteome</keyword>
<evidence type="ECO:0000313" key="3">
    <source>
        <dbReference type="Proteomes" id="UP000275267"/>
    </source>
</evidence>
<dbReference type="PANTHER" id="PTHR33074:SF126">
    <property type="entry name" value="OS07G0633300 PROTEIN"/>
    <property type="match status" value="1"/>
</dbReference>
<dbReference type="InterPro" id="IPR011676">
    <property type="entry name" value="DUF1618"/>
</dbReference>
<sequence length="382" mass="43484">MATEATTAAFCGLEEVLLDGYAYIGNEPNHTTAVDFTRNMERIVASFWSERPPLLSRLYVYSPDLDSSAFSEPPRILCVVEGLILFRVAIRCRLPGCILMEECDYFIYHVDSACLEGIPNPSPVSLRDDYVGLLPRDNGGYTLFRGIAFIKEKRCLRFVDLDIIYKCLPDKGKKSGYPSFRFDGWTVITWNNCKLTNSFEDWKMDCLPAHGDIIKFDAQMQKRLLKYQLLRPKSAQDKDNSVAADTGRNLWNLLVFLPTPSMDNSDVVFLIAKTEFLHPESYVFAIDTRKKHLQDVTEFGIERELCDHFICHHGSVSKDKVCPATSSRITEGYLGVVPMDNLVDPYEEAEASFMRYGSVDQMLTKQRSCGLSFWVNFSADHM</sequence>
<organism evidence="2 3">
    <name type="scientific">Panicum miliaceum</name>
    <name type="common">Proso millet</name>
    <name type="synonym">Broomcorn millet</name>
    <dbReference type="NCBI Taxonomy" id="4540"/>
    <lineage>
        <taxon>Eukaryota</taxon>
        <taxon>Viridiplantae</taxon>
        <taxon>Streptophyta</taxon>
        <taxon>Embryophyta</taxon>
        <taxon>Tracheophyta</taxon>
        <taxon>Spermatophyta</taxon>
        <taxon>Magnoliopsida</taxon>
        <taxon>Liliopsida</taxon>
        <taxon>Poales</taxon>
        <taxon>Poaceae</taxon>
        <taxon>PACMAD clade</taxon>
        <taxon>Panicoideae</taxon>
        <taxon>Panicodae</taxon>
        <taxon>Paniceae</taxon>
        <taxon>Panicinae</taxon>
        <taxon>Panicum</taxon>
        <taxon>Panicum sect. Panicum</taxon>
    </lineage>
</organism>
<accession>A0A3L6RN53</accession>
<comment type="caution">
    <text evidence="2">The sequence shown here is derived from an EMBL/GenBank/DDBJ whole genome shotgun (WGS) entry which is preliminary data.</text>
</comment>
<reference evidence="3" key="1">
    <citation type="journal article" date="2019" name="Nat. Commun.">
        <title>The genome of broomcorn millet.</title>
        <authorList>
            <person name="Zou C."/>
            <person name="Miki D."/>
            <person name="Li D."/>
            <person name="Tang Q."/>
            <person name="Xiao L."/>
            <person name="Rajput S."/>
            <person name="Deng P."/>
            <person name="Jia W."/>
            <person name="Huang R."/>
            <person name="Zhang M."/>
            <person name="Sun Y."/>
            <person name="Hu J."/>
            <person name="Fu X."/>
            <person name="Schnable P.S."/>
            <person name="Li F."/>
            <person name="Zhang H."/>
            <person name="Feng B."/>
            <person name="Zhu X."/>
            <person name="Liu R."/>
            <person name="Schnable J.C."/>
            <person name="Zhu J.-K."/>
            <person name="Zhang H."/>
        </authorList>
    </citation>
    <scope>NUCLEOTIDE SEQUENCE [LARGE SCALE GENOMIC DNA]</scope>
</reference>
<gene>
    <name evidence="2" type="ORF">C2845_PM13G15250</name>
</gene>
<dbReference type="Pfam" id="PF07762">
    <property type="entry name" value="DUF1618"/>
    <property type="match status" value="1"/>
</dbReference>
<dbReference type="Proteomes" id="UP000275267">
    <property type="component" value="Unassembled WGS sequence"/>
</dbReference>
<dbReference type="PANTHER" id="PTHR33074">
    <property type="entry name" value="EXPRESSED PROTEIN-RELATED"/>
    <property type="match status" value="1"/>
</dbReference>
<evidence type="ECO:0000259" key="1">
    <source>
        <dbReference type="Pfam" id="PF07762"/>
    </source>
</evidence>